<accession>A0AAV3P4L6</accession>
<name>A0AAV3P4L6_LITER</name>
<organism evidence="3 4">
    <name type="scientific">Lithospermum erythrorhizon</name>
    <name type="common">Purple gromwell</name>
    <name type="synonym">Lithospermum officinale var. erythrorhizon</name>
    <dbReference type="NCBI Taxonomy" id="34254"/>
    <lineage>
        <taxon>Eukaryota</taxon>
        <taxon>Viridiplantae</taxon>
        <taxon>Streptophyta</taxon>
        <taxon>Embryophyta</taxon>
        <taxon>Tracheophyta</taxon>
        <taxon>Spermatophyta</taxon>
        <taxon>Magnoliopsida</taxon>
        <taxon>eudicotyledons</taxon>
        <taxon>Gunneridae</taxon>
        <taxon>Pentapetalae</taxon>
        <taxon>asterids</taxon>
        <taxon>lamiids</taxon>
        <taxon>Boraginales</taxon>
        <taxon>Boraginaceae</taxon>
        <taxon>Boraginoideae</taxon>
        <taxon>Lithospermeae</taxon>
        <taxon>Lithospermum</taxon>
    </lineage>
</organism>
<dbReference type="AlphaFoldDB" id="A0AAV3P4L6"/>
<evidence type="ECO:0000313" key="3">
    <source>
        <dbReference type="EMBL" id="GAA0146515.1"/>
    </source>
</evidence>
<evidence type="ECO:0000256" key="1">
    <source>
        <dbReference type="SAM" id="MobiDB-lite"/>
    </source>
</evidence>
<feature type="domain" description="DUF4371" evidence="2">
    <location>
        <begin position="1"/>
        <end position="58"/>
    </location>
</feature>
<evidence type="ECO:0000259" key="2">
    <source>
        <dbReference type="Pfam" id="PF14291"/>
    </source>
</evidence>
<dbReference type="Proteomes" id="UP001454036">
    <property type="component" value="Unassembled WGS sequence"/>
</dbReference>
<reference evidence="3 4" key="1">
    <citation type="submission" date="2024-01" db="EMBL/GenBank/DDBJ databases">
        <title>The complete chloroplast genome sequence of Lithospermum erythrorhizon: insights into the phylogenetic relationship among Boraginaceae species and the maternal lineages of purple gromwells.</title>
        <authorList>
            <person name="Okada T."/>
            <person name="Watanabe K."/>
        </authorList>
    </citation>
    <scope>NUCLEOTIDE SEQUENCE [LARGE SCALE GENOMIC DNA]</scope>
</reference>
<dbReference type="EMBL" id="BAABME010000941">
    <property type="protein sequence ID" value="GAA0146515.1"/>
    <property type="molecule type" value="Genomic_DNA"/>
</dbReference>
<feature type="compositionally biased region" description="Basic and acidic residues" evidence="1">
    <location>
        <begin position="288"/>
        <end position="299"/>
    </location>
</feature>
<evidence type="ECO:0000313" key="4">
    <source>
        <dbReference type="Proteomes" id="UP001454036"/>
    </source>
</evidence>
<gene>
    <name evidence="3" type="ORF">LIER_06448</name>
</gene>
<feature type="compositionally biased region" description="Basic and acidic residues" evidence="1">
    <location>
        <begin position="257"/>
        <end position="277"/>
    </location>
</feature>
<feature type="region of interest" description="Disordered" evidence="1">
    <location>
        <begin position="257"/>
        <end position="317"/>
    </location>
</feature>
<keyword evidence="4" id="KW-1185">Reference proteome</keyword>
<dbReference type="PANTHER" id="PTHR11697">
    <property type="entry name" value="GENERAL TRANSCRIPTION FACTOR 2-RELATED ZINC FINGER PROTEIN"/>
    <property type="match status" value="1"/>
</dbReference>
<comment type="caution">
    <text evidence="3">The sequence shown here is derived from an EMBL/GenBank/DDBJ whole genome shotgun (WGS) entry which is preliminary data.</text>
</comment>
<dbReference type="Pfam" id="PF14291">
    <property type="entry name" value="DUF4371"/>
    <property type="match status" value="1"/>
</dbReference>
<protein>
    <recommendedName>
        <fullName evidence="2">DUF4371 domain-containing protein</fullName>
    </recommendedName>
</protein>
<dbReference type="InterPro" id="IPR025398">
    <property type="entry name" value="DUF4371"/>
</dbReference>
<dbReference type="PANTHER" id="PTHR11697:SF230">
    <property type="entry name" value="ZINC FINGER, MYM DOMAIN CONTAINING 1"/>
    <property type="match status" value="1"/>
</dbReference>
<proteinExistence type="predicted"/>
<dbReference type="InterPro" id="IPR055298">
    <property type="entry name" value="AtLOH3-like"/>
</dbReference>
<sequence>MVIVLRFVDRKGNLREYLFDIVHVKNTSSLISRHDLNIQNIRGQGYDGANNMRSQFNGLQALTANKCPYAYYIHCLAHHLQLTLVTTSSEVLYMETFFEKLKYIFNSCTGSAKRNDELHDFQTEETTQMTQTCEFEIGSRLNQIGDLGDFNSFIAASLSAGLMADGEPHQPPPHHEEGRPPMKAIKEFFANLKLRGIPDNMQGKRVKHSQVWQIVGNKVLKCGVNKGDNNCSTSAITFLVQNPFSALEDVVELKEIARPEEGTRPENKGTLHSKIGDNQRMNRTKLKSGVDGKDQHDTDLETSQGSDMKVADNVVQG</sequence>